<evidence type="ECO:0000313" key="1">
    <source>
        <dbReference type="EMBL" id="SDH40128.1"/>
    </source>
</evidence>
<evidence type="ECO:0008006" key="3">
    <source>
        <dbReference type="Google" id="ProtNLM"/>
    </source>
</evidence>
<organism evidence="1 2">
    <name type="scientific">Phytopseudomonas flavescens</name>
    <dbReference type="NCBI Taxonomy" id="29435"/>
    <lineage>
        <taxon>Bacteria</taxon>
        <taxon>Pseudomonadati</taxon>
        <taxon>Pseudomonadota</taxon>
        <taxon>Gammaproteobacteria</taxon>
        <taxon>Pseudomonadales</taxon>
        <taxon>Pseudomonadaceae</taxon>
        <taxon>Phytopseudomonas</taxon>
    </lineage>
</organism>
<dbReference type="Proteomes" id="UP000198606">
    <property type="component" value="Unassembled WGS sequence"/>
</dbReference>
<dbReference type="SUPFAM" id="SSF46955">
    <property type="entry name" value="Putative DNA-binding domain"/>
    <property type="match status" value="1"/>
</dbReference>
<dbReference type="RefSeq" id="WP_084304100.1">
    <property type="nucleotide sequence ID" value="NZ_FNDG01000004.1"/>
</dbReference>
<proteinExistence type="predicted"/>
<dbReference type="InterPro" id="IPR009061">
    <property type="entry name" value="DNA-bd_dom_put_sf"/>
</dbReference>
<accession>A0A1G8C480</accession>
<sequence>MEELDLSHLPNSPRYVTVRRFAELIGLGEDRVQTWIDDGLLPVTRIAGHVLIDMQRLGTHLDRGRS</sequence>
<dbReference type="AlphaFoldDB" id="A0A1G8C480"/>
<gene>
    <name evidence="1" type="ORF">SAMN05216588_104260</name>
</gene>
<reference evidence="1 2" key="1">
    <citation type="submission" date="2016-10" db="EMBL/GenBank/DDBJ databases">
        <authorList>
            <person name="de Groot N.N."/>
        </authorList>
    </citation>
    <scope>NUCLEOTIDE SEQUENCE [LARGE SCALE GENOMIC DNA]</scope>
    <source>
        <strain evidence="1 2">LMG 18387</strain>
    </source>
</reference>
<name>A0A1G8C480_9GAMM</name>
<protein>
    <recommendedName>
        <fullName evidence="3">Helix-turn-helix domain-containing protein</fullName>
    </recommendedName>
</protein>
<dbReference type="EMBL" id="FNDG01000004">
    <property type="protein sequence ID" value="SDH40128.1"/>
    <property type="molecule type" value="Genomic_DNA"/>
</dbReference>
<dbReference type="STRING" id="29435.SAMN05216588_104260"/>
<evidence type="ECO:0000313" key="2">
    <source>
        <dbReference type="Proteomes" id="UP000198606"/>
    </source>
</evidence>